<organism evidence="13 14">
    <name type="scientific">Pseudodesulfovibrio profundus</name>
    <dbReference type="NCBI Taxonomy" id="57320"/>
    <lineage>
        <taxon>Bacteria</taxon>
        <taxon>Pseudomonadati</taxon>
        <taxon>Thermodesulfobacteriota</taxon>
        <taxon>Desulfovibrionia</taxon>
        <taxon>Desulfovibrionales</taxon>
        <taxon>Desulfovibrionaceae</taxon>
    </lineage>
</organism>
<name>A0A2C8F3W3_9BACT</name>
<dbReference type="GO" id="GO:0070475">
    <property type="term" value="P:rRNA base methylation"/>
    <property type="evidence" value="ECO:0007669"/>
    <property type="project" value="TreeGrafter"/>
</dbReference>
<dbReference type="GO" id="GO:0005737">
    <property type="term" value="C:cytoplasm"/>
    <property type="evidence" value="ECO:0007669"/>
    <property type="project" value="UniProtKB-SubCell"/>
</dbReference>
<dbReference type="Pfam" id="PF20260">
    <property type="entry name" value="PUA_4"/>
    <property type="match status" value="1"/>
</dbReference>
<dbReference type="SUPFAM" id="SSF75217">
    <property type="entry name" value="alpha/beta knot"/>
    <property type="match status" value="1"/>
</dbReference>
<proteinExistence type="inferred from homology"/>
<dbReference type="Gene3D" id="3.40.1280.10">
    <property type="match status" value="1"/>
</dbReference>
<evidence type="ECO:0000256" key="3">
    <source>
        <dbReference type="ARBA" id="ARBA00022490"/>
    </source>
</evidence>
<evidence type="ECO:0000256" key="6">
    <source>
        <dbReference type="ARBA" id="ARBA00022679"/>
    </source>
</evidence>
<evidence type="ECO:0000256" key="2">
    <source>
        <dbReference type="ARBA" id="ARBA00005528"/>
    </source>
</evidence>
<evidence type="ECO:0000256" key="10">
    <source>
        <dbReference type="PIRNR" id="PIRNR015601"/>
    </source>
</evidence>
<dbReference type="EC" id="2.1.1.193" evidence="10"/>
<keyword evidence="14" id="KW-1185">Reference proteome</keyword>
<evidence type="ECO:0000256" key="7">
    <source>
        <dbReference type="ARBA" id="ARBA00022691"/>
    </source>
</evidence>
<dbReference type="CDD" id="cd18084">
    <property type="entry name" value="RsmE-like"/>
    <property type="match status" value="1"/>
</dbReference>
<dbReference type="PANTHER" id="PTHR30027">
    <property type="entry name" value="RIBOSOMAL RNA SMALL SUBUNIT METHYLTRANSFERASE E"/>
    <property type="match status" value="1"/>
</dbReference>
<keyword evidence="4 10" id="KW-0698">rRNA processing</keyword>
<keyword evidence="5 10" id="KW-0489">Methyltransferase</keyword>
<keyword evidence="3 10" id="KW-0963">Cytoplasm</keyword>
<dbReference type="InterPro" id="IPR029026">
    <property type="entry name" value="tRNA_m1G_MTases_N"/>
</dbReference>
<evidence type="ECO:0000256" key="4">
    <source>
        <dbReference type="ARBA" id="ARBA00022552"/>
    </source>
</evidence>
<evidence type="ECO:0000259" key="11">
    <source>
        <dbReference type="Pfam" id="PF04452"/>
    </source>
</evidence>
<dbReference type="PIRSF" id="PIRSF015601">
    <property type="entry name" value="MTase_slr0722"/>
    <property type="match status" value="1"/>
</dbReference>
<dbReference type="InterPro" id="IPR046886">
    <property type="entry name" value="RsmE_MTase_dom"/>
</dbReference>
<dbReference type="EMBL" id="LT907975">
    <property type="protein sequence ID" value="SOB57284.1"/>
    <property type="molecule type" value="Genomic_DNA"/>
</dbReference>
<evidence type="ECO:0000256" key="5">
    <source>
        <dbReference type="ARBA" id="ARBA00022603"/>
    </source>
</evidence>
<sequence>MARLNTFYLDSTAWPNEPDGLAYLEGPEARHLLTVLRTEAGDTVRLIDGAGKVGLFSLVEAGKKRAILKAIEVNTSSSHDNGVTLAIGWGKSKRRNYLFEKTVELQGDGIIFWPAARSQGTPPVHPKDSWEDKCIQAAKQCGNVFLPQLGVLSSINDLKELTSRFERCYLAWESGDDHSQLCPSHLTSGKTLIVIGPEGGFDNQEADKIISFGFTPVTLGNSILRWETAATYCLSLGYYAKQDRS</sequence>
<dbReference type="KEGG" id="pprf:DPRO_0404"/>
<accession>A0A2C8F3W3</accession>
<dbReference type="OrthoDB" id="9815641at2"/>
<evidence type="ECO:0000256" key="8">
    <source>
        <dbReference type="ARBA" id="ARBA00025699"/>
    </source>
</evidence>
<evidence type="ECO:0000256" key="1">
    <source>
        <dbReference type="ARBA" id="ARBA00004496"/>
    </source>
</evidence>
<evidence type="ECO:0000313" key="14">
    <source>
        <dbReference type="Proteomes" id="UP000219215"/>
    </source>
</evidence>
<dbReference type="NCBIfam" id="TIGR00046">
    <property type="entry name" value="RsmE family RNA methyltransferase"/>
    <property type="match status" value="1"/>
</dbReference>
<feature type="domain" description="Ribosomal RNA small subunit methyltransferase E PUA-like" evidence="12">
    <location>
        <begin position="24"/>
        <end position="69"/>
    </location>
</feature>
<evidence type="ECO:0000313" key="13">
    <source>
        <dbReference type="EMBL" id="SOB57284.1"/>
    </source>
</evidence>
<dbReference type="PANTHER" id="PTHR30027:SF3">
    <property type="entry name" value="16S RRNA (URACIL(1498)-N(3))-METHYLTRANSFERASE"/>
    <property type="match status" value="1"/>
</dbReference>
<dbReference type="SUPFAM" id="SSF88697">
    <property type="entry name" value="PUA domain-like"/>
    <property type="match status" value="1"/>
</dbReference>
<gene>
    <name evidence="13" type="ORF">DPRO_0404</name>
</gene>
<reference evidence="14" key="1">
    <citation type="submission" date="2017-09" db="EMBL/GenBank/DDBJ databases">
        <authorList>
            <person name="Regsiter A."/>
            <person name="William W."/>
        </authorList>
    </citation>
    <scope>NUCLEOTIDE SEQUENCE [LARGE SCALE GENOMIC DNA]</scope>
    <source>
        <strain evidence="14">500-1</strain>
    </source>
</reference>
<dbReference type="Pfam" id="PF04452">
    <property type="entry name" value="Methyltrans_RNA"/>
    <property type="match status" value="1"/>
</dbReference>
<dbReference type="GO" id="GO:0070042">
    <property type="term" value="F:rRNA (uridine-N3-)-methyltransferase activity"/>
    <property type="evidence" value="ECO:0007669"/>
    <property type="project" value="TreeGrafter"/>
</dbReference>
<dbReference type="InterPro" id="IPR006700">
    <property type="entry name" value="RsmE"/>
</dbReference>
<dbReference type="RefSeq" id="WP_097010573.1">
    <property type="nucleotide sequence ID" value="NZ_LT907975.1"/>
</dbReference>
<dbReference type="Proteomes" id="UP000219215">
    <property type="component" value="Chromosome DPRO"/>
</dbReference>
<dbReference type="AlphaFoldDB" id="A0A2C8F3W3"/>
<comment type="similarity">
    <text evidence="2 10">Belongs to the RNA methyltransferase RsmE family.</text>
</comment>
<evidence type="ECO:0000259" key="12">
    <source>
        <dbReference type="Pfam" id="PF20260"/>
    </source>
</evidence>
<comment type="catalytic activity">
    <reaction evidence="9 10">
        <text>uridine(1498) in 16S rRNA + S-adenosyl-L-methionine = N(3)-methyluridine(1498) in 16S rRNA + S-adenosyl-L-homocysteine + H(+)</text>
        <dbReference type="Rhea" id="RHEA:42920"/>
        <dbReference type="Rhea" id="RHEA-COMP:10283"/>
        <dbReference type="Rhea" id="RHEA-COMP:10284"/>
        <dbReference type="ChEBI" id="CHEBI:15378"/>
        <dbReference type="ChEBI" id="CHEBI:57856"/>
        <dbReference type="ChEBI" id="CHEBI:59789"/>
        <dbReference type="ChEBI" id="CHEBI:65315"/>
        <dbReference type="ChEBI" id="CHEBI:74502"/>
        <dbReference type="EC" id="2.1.1.193"/>
    </reaction>
</comment>
<dbReference type="InterPro" id="IPR029028">
    <property type="entry name" value="Alpha/beta_knot_MTases"/>
</dbReference>
<keyword evidence="6 10" id="KW-0808">Transferase</keyword>
<comment type="function">
    <text evidence="8 10">Specifically methylates the N3 position of the uracil ring of uridine 1498 (m3U1498) in 16S rRNA. Acts on the fully assembled 30S ribosomal subunit.</text>
</comment>
<dbReference type="InterPro" id="IPR046887">
    <property type="entry name" value="RsmE_PUA-like"/>
</dbReference>
<feature type="domain" description="Ribosomal RNA small subunit methyltransferase E methyltransferase" evidence="11">
    <location>
        <begin position="82"/>
        <end position="236"/>
    </location>
</feature>
<dbReference type="InterPro" id="IPR015947">
    <property type="entry name" value="PUA-like_sf"/>
</dbReference>
<keyword evidence="7 10" id="KW-0949">S-adenosyl-L-methionine</keyword>
<protein>
    <recommendedName>
        <fullName evidence="10">Ribosomal RNA small subunit methyltransferase E</fullName>
        <ecNumber evidence="10">2.1.1.193</ecNumber>
    </recommendedName>
</protein>
<comment type="subcellular location">
    <subcellularLocation>
        <location evidence="1 10">Cytoplasm</location>
    </subcellularLocation>
</comment>
<evidence type="ECO:0000256" key="9">
    <source>
        <dbReference type="ARBA" id="ARBA00047944"/>
    </source>
</evidence>